<accession>A0A3S5C4C0</accession>
<keyword evidence="2" id="KW-1185">Reference proteome</keyword>
<dbReference type="AlphaFoldDB" id="A0A3S5C4C0"/>
<organism evidence="1 2">
    <name type="scientific">Protopolystoma xenopodis</name>
    <dbReference type="NCBI Taxonomy" id="117903"/>
    <lineage>
        <taxon>Eukaryota</taxon>
        <taxon>Metazoa</taxon>
        <taxon>Spiralia</taxon>
        <taxon>Lophotrochozoa</taxon>
        <taxon>Platyhelminthes</taxon>
        <taxon>Monogenea</taxon>
        <taxon>Polyopisthocotylea</taxon>
        <taxon>Polystomatidea</taxon>
        <taxon>Polystomatidae</taxon>
        <taxon>Protopolystoma</taxon>
    </lineage>
</organism>
<evidence type="ECO:0000313" key="2">
    <source>
        <dbReference type="Proteomes" id="UP000784294"/>
    </source>
</evidence>
<proteinExistence type="predicted"/>
<dbReference type="EMBL" id="CAAALY010247735">
    <property type="protein sequence ID" value="VEL34472.1"/>
    <property type="molecule type" value="Genomic_DNA"/>
</dbReference>
<reference evidence="1" key="1">
    <citation type="submission" date="2018-11" db="EMBL/GenBank/DDBJ databases">
        <authorList>
            <consortium name="Pathogen Informatics"/>
        </authorList>
    </citation>
    <scope>NUCLEOTIDE SEQUENCE</scope>
</reference>
<comment type="caution">
    <text evidence="1">The sequence shown here is derived from an EMBL/GenBank/DDBJ whole genome shotgun (WGS) entry which is preliminary data.</text>
</comment>
<protein>
    <submittedName>
        <fullName evidence="1">Uncharacterized protein</fullName>
    </submittedName>
</protein>
<name>A0A3S5C4C0_9PLAT</name>
<gene>
    <name evidence="1" type="ORF">PXEA_LOCUS27912</name>
</gene>
<sequence length="107" mass="11676">MIEFTETSEKYELVGDADKGKSLSMRIYLAGQLLESLETDSHFTVSTGSSTTADDSTDSIGITALGECYLGNRTFAPEGEPPNPGSQIWREAVMHSGNRVQQWLSVE</sequence>
<evidence type="ECO:0000313" key="1">
    <source>
        <dbReference type="EMBL" id="VEL34472.1"/>
    </source>
</evidence>
<dbReference type="Proteomes" id="UP000784294">
    <property type="component" value="Unassembled WGS sequence"/>
</dbReference>